<protein>
    <submittedName>
        <fullName evidence="1">Uncharacterized protein</fullName>
    </submittedName>
</protein>
<keyword evidence="2" id="KW-1185">Reference proteome</keyword>
<sequence>MKAEIIYNLYELYLNFNMNQYQNSMRLHWLYELKTAEQYFECREAHKQFLNELQLNIQIKCLVKFRKEFYKPVVTFLNGFNFQSRILIKHNKYGQLSSDHCAHGMPKAVTR</sequence>
<comment type="caution">
    <text evidence="1">The sequence shown here is derived from an EMBL/GenBank/DDBJ whole genome shotgun (WGS) entry which is preliminary data.</text>
</comment>
<gene>
    <name evidence="1" type="ORF">RhiirA4_471892</name>
</gene>
<proteinExistence type="predicted"/>
<organism evidence="1 2">
    <name type="scientific">Rhizophagus irregularis</name>
    <dbReference type="NCBI Taxonomy" id="588596"/>
    <lineage>
        <taxon>Eukaryota</taxon>
        <taxon>Fungi</taxon>
        <taxon>Fungi incertae sedis</taxon>
        <taxon>Mucoromycota</taxon>
        <taxon>Glomeromycotina</taxon>
        <taxon>Glomeromycetes</taxon>
        <taxon>Glomerales</taxon>
        <taxon>Glomeraceae</taxon>
        <taxon>Rhizophagus</taxon>
    </lineage>
</organism>
<evidence type="ECO:0000313" key="2">
    <source>
        <dbReference type="Proteomes" id="UP000234323"/>
    </source>
</evidence>
<name>A0A2I1H3W7_9GLOM</name>
<dbReference type="Proteomes" id="UP000234323">
    <property type="component" value="Unassembled WGS sequence"/>
</dbReference>
<evidence type="ECO:0000313" key="1">
    <source>
        <dbReference type="EMBL" id="PKY53578.1"/>
    </source>
</evidence>
<dbReference type="EMBL" id="LLXI01001420">
    <property type="protein sequence ID" value="PKY53578.1"/>
    <property type="molecule type" value="Genomic_DNA"/>
</dbReference>
<dbReference type="AlphaFoldDB" id="A0A2I1H3W7"/>
<accession>A0A2I1H3W7</accession>
<reference evidence="1 2" key="1">
    <citation type="submission" date="2015-10" db="EMBL/GenBank/DDBJ databases">
        <title>Genome analyses suggest a sexual origin of heterokaryosis in a supposedly ancient asexual fungus.</title>
        <authorList>
            <person name="Ropars J."/>
            <person name="Sedzielewska K."/>
            <person name="Noel J."/>
            <person name="Charron P."/>
            <person name="Farinelli L."/>
            <person name="Marton T."/>
            <person name="Kruger M."/>
            <person name="Pelin A."/>
            <person name="Brachmann A."/>
            <person name="Corradi N."/>
        </authorList>
    </citation>
    <scope>NUCLEOTIDE SEQUENCE [LARGE SCALE GENOMIC DNA]</scope>
    <source>
        <strain evidence="1 2">A4</strain>
    </source>
</reference>